<evidence type="ECO:0000313" key="3">
    <source>
        <dbReference type="Proteomes" id="UP001281410"/>
    </source>
</evidence>
<keyword evidence="3" id="KW-1185">Reference proteome</keyword>
<dbReference type="InterPro" id="IPR006527">
    <property type="entry name" value="F-box-assoc_dom_typ1"/>
</dbReference>
<dbReference type="Gene3D" id="1.20.1280.50">
    <property type="match status" value="1"/>
</dbReference>
<evidence type="ECO:0000313" key="2">
    <source>
        <dbReference type="EMBL" id="KAK3187949.1"/>
    </source>
</evidence>
<dbReference type="SMART" id="SM00256">
    <property type="entry name" value="FBOX"/>
    <property type="match status" value="1"/>
</dbReference>
<accession>A0AAD9ZPD1</accession>
<evidence type="ECO:0000259" key="1">
    <source>
        <dbReference type="PROSITE" id="PS50181"/>
    </source>
</evidence>
<sequence length="354" mass="40177">MPKLPEEIVVDILSRLPVKTLMRFKCVCKPWLSLISSPHFAKIKLKQARAAAPHINTRLFLASRPLQSIDYEAFSDGGGGDHDVSQEHAYPVTKAPEWDVQILGSCDGLICLVFDYNHVILWNPSTRVSIELPPPDIPDLQDTFFCGFGYDISIHDYKLIMGVSFVATEDAKVQVLTLKDTCWRKIQPVDHSVDNIYKMGTLSNNALHWLGSQEFNSSIISFDLSGERFEELGIPDHLAKEHCVVNLGTMGESLVIFCDPGRTHFESWVMIEYGVKSSWTRLFTVSGDTFPRYKYGPTLICFTKQGKVVLYIDESEWILYSPEEETFMEFVIKDDWGQFESVVYEESLVSPNGQ</sequence>
<dbReference type="InterPro" id="IPR001810">
    <property type="entry name" value="F-box_dom"/>
</dbReference>
<dbReference type="Pfam" id="PF07734">
    <property type="entry name" value="FBA_1"/>
    <property type="match status" value="1"/>
</dbReference>
<dbReference type="InterPro" id="IPR050796">
    <property type="entry name" value="SCF_F-box_component"/>
</dbReference>
<dbReference type="CDD" id="cd22157">
    <property type="entry name" value="F-box_AtFBW1-like"/>
    <property type="match status" value="1"/>
</dbReference>
<dbReference type="InterPro" id="IPR036047">
    <property type="entry name" value="F-box-like_dom_sf"/>
</dbReference>
<reference evidence="2" key="1">
    <citation type="journal article" date="2023" name="Plant J.">
        <title>Genome sequences and population genomics provide insights into the demographic history, inbreeding, and mutation load of two 'living fossil' tree species of Dipteronia.</title>
        <authorList>
            <person name="Feng Y."/>
            <person name="Comes H.P."/>
            <person name="Chen J."/>
            <person name="Zhu S."/>
            <person name="Lu R."/>
            <person name="Zhang X."/>
            <person name="Li P."/>
            <person name="Qiu J."/>
            <person name="Olsen K.M."/>
            <person name="Qiu Y."/>
        </authorList>
    </citation>
    <scope>NUCLEOTIDE SEQUENCE</scope>
    <source>
        <strain evidence="2">NBL</strain>
    </source>
</reference>
<dbReference type="InterPro" id="IPR017451">
    <property type="entry name" value="F-box-assoc_interact_dom"/>
</dbReference>
<gene>
    <name evidence="2" type="ORF">Dsin_027510</name>
</gene>
<comment type="caution">
    <text evidence="2">The sequence shown here is derived from an EMBL/GenBank/DDBJ whole genome shotgun (WGS) entry which is preliminary data.</text>
</comment>
<organism evidence="2 3">
    <name type="scientific">Dipteronia sinensis</name>
    <dbReference type="NCBI Taxonomy" id="43782"/>
    <lineage>
        <taxon>Eukaryota</taxon>
        <taxon>Viridiplantae</taxon>
        <taxon>Streptophyta</taxon>
        <taxon>Embryophyta</taxon>
        <taxon>Tracheophyta</taxon>
        <taxon>Spermatophyta</taxon>
        <taxon>Magnoliopsida</taxon>
        <taxon>eudicotyledons</taxon>
        <taxon>Gunneridae</taxon>
        <taxon>Pentapetalae</taxon>
        <taxon>rosids</taxon>
        <taxon>malvids</taxon>
        <taxon>Sapindales</taxon>
        <taxon>Sapindaceae</taxon>
        <taxon>Hippocastanoideae</taxon>
        <taxon>Acereae</taxon>
        <taxon>Dipteronia</taxon>
    </lineage>
</organism>
<name>A0AAD9ZPD1_9ROSI</name>
<dbReference type="PANTHER" id="PTHR31672">
    <property type="entry name" value="BNACNNG10540D PROTEIN"/>
    <property type="match status" value="1"/>
</dbReference>
<dbReference type="SUPFAM" id="SSF81383">
    <property type="entry name" value="F-box domain"/>
    <property type="match status" value="1"/>
</dbReference>
<feature type="domain" description="F-box" evidence="1">
    <location>
        <begin position="1"/>
        <end position="43"/>
    </location>
</feature>
<dbReference type="Proteomes" id="UP001281410">
    <property type="component" value="Unassembled WGS sequence"/>
</dbReference>
<dbReference type="EMBL" id="JANJYJ010000009">
    <property type="protein sequence ID" value="KAK3187949.1"/>
    <property type="molecule type" value="Genomic_DNA"/>
</dbReference>
<dbReference type="Pfam" id="PF00646">
    <property type="entry name" value="F-box"/>
    <property type="match status" value="1"/>
</dbReference>
<dbReference type="NCBIfam" id="TIGR01640">
    <property type="entry name" value="F_box_assoc_1"/>
    <property type="match status" value="1"/>
</dbReference>
<dbReference type="PANTHER" id="PTHR31672:SF13">
    <property type="entry name" value="F-BOX PROTEIN CPR30-LIKE"/>
    <property type="match status" value="1"/>
</dbReference>
<dbReference type="PROSITE" id="PS50181">
    <property type="entry name" value="FBOX"/>
    <property type="match status" value="1"/>
</dbReference>
<protein>
    <recommendedName>
        <fullName evidence="1">F-box domain-containing protein</fullName>
    </recommendedName>
</protein>
<dbReference type="SUPFAM" id="SSF50965">
    <property type="entry name" value="Galactose oxidase, central domain"/>
    <property type="match status" value="1"/>
</dbReference>
<dbReference type="InterPro" id="IPR011043">
    <property type="entry name" value="Gal_Oxase/kelch_b-propeller"/>
</dbReference>
<dbReference type="AlphaFoldDB" id="A0AAD9ZPD1"/>
<proteinExistence type="predicted"/>